<feature type="compositionally biased region" description="Low complexity" evidence="5">
    <location>
        <begin position="149"/>
        <end position="164"/>
    </location>
</feature>
<evidence type="ECO:0000313" key="8">
    <source>
        <dbReference type="Proteomes" id="UP000663882"/>
    </source>
</evidence>
<feature type="compositionally biased region" description="Polar residues" evidence="5">
    <location>
        <begin position="695"/>
        <end position="706"/>
    </location>
</feature>
<dbReference type="Pfam" id="PF00595">
    <property type="entry name" value="PDZ"/>
    <property type="match status" value="5"/>
</dbReference>
<dbReference type="GO" id="GO:0051301">
    <property type="term" value="P:cell division"/>
    <property type="evidence" value="ECO:0007669"/>
    <property type="project" value="UniProtKB-KW"/>
</dbReference>
<feature type="domain" description="PDZ" evidence="6">
    <location>
        <begin position="346"/>
        <end position="419"/>
    </location>
</feature>
<dbReference type="PROSITE" id="PS50106">
    <property type="entry name" value="PDZ"/>
    <property type="match status" value="5"/>
</dbReference>
<dbReference type="PANTHER" id="PTHR16484:SF17">
    <property type="entry name" value="BAZOOKA, ISOFORM B"/>
    <property type="match status" value="1"/>
</dbReference>
<keyword evidence="2" id="KW-0132">Cell division</keyword>
<feature type="domain" description="PDZ" evidence="6">
    <location>
        <begin position="821"/>
        <end position="898"/>
    </location>
</feature>
<reference evidence="7" key="1">
    <citation type="submission" date="2021-02" db="EMBL/GenBank/DDBJ databases">
        <authorList>
            <person name="Nowell W R."/>
        </authorList>
    </citation>
    <scope>NUCLEOTIDE SEQUENCE</scope>
</reference>
<sequence>MKVIINFGEKKVVVPCGIDGDISIRELINVATAKYCKLSYNNGSVLNSDQVQLRLNNGAVVDPDDRVCDVVDDREELFATIECQQLNYPSYTTINSNGDLSSSITSSNLSSSLSEHDRLMVQNSNNRHEVIVTDADLRTRSLRVKDDTNSNSQQSISQQSSFNNKIKHRPMYSPPTHDATKFQSSDDTIGMYNIYIDEITGDKIFSIILPKENSPLGIHVIPYNDDEQQVNGLILQNIEADGRIKRQGILQLNDRIIEINRINIERCSFDKAQLIFRTALLEPELELKIIRSIKKSSIPKSTLFHSNTNKTRSTLSEINQNNDLLFVDNDSNMNSLNTRRLGKIIKIPLVKGNDGLGFKLASRDNPTGVANPIYVKTIFPKGAAIEDGRLQRGDRLLTVNSIDVTQMSLQETVGLLRETRIGDTVEICISRQRDGSLPQDLMNDEIHITDIKNEIKPHIMTFDIPLNDTSSAGLGITLKGKTSIIDGQSIDLGIFVKSILTGGAASRDNRLRPNDQILVINDSSLINISNLEAAAILHEAVRREIHPGHIKVTISRLPMTADDQHMNSTRYVKEIDLLPPSLSSSLIPVNNDENELDLTTFVPPPPLIRKPPTQQSSRHSSRLESTRLVDSSSPRSASATVRSKINQSPSRAKQIFIQPQNEQITPDDVDNGGINPFERETPFRQSISEKRRLTHQPNKQAIQWKQRSFHESRTSTERRNDGLGFKLASRDNPTDIANPIYVKTIFPKGAAIEDGRLQRCDRLLTVNSIDVTQMSLQDTVDLLRKTHIGDTVELCISRQRDGSLSQDLINDEIKPQIMTFDIPLNNTSSVDLGIILEGKISIVDGQSIDLGIFVKSILTGGAAFRDNRLRPNDQILVINEESLINISNLEAADILHETVRREIHLGHIKITILRLSMITDDQHMNSTRYVKEIDLLPPSPSSLMPINNDENELDFTTFVPLPLVRKPPIQQSSRHSSRLKSTLATVHSTINQSPSRIKQIFIQSRNEHQASDDVDNGDIIPFVRETPFRQSISEKRRVTHQSNKLIIQWKQRSLHDGRTLTERKQPIRTLPDSSSSKNNNNNNRSLPDLIHLSSFESIYTIPEGHDSPNVVLLNNEERKRQAKLRRRACNDSFRQAVDESYCHNQNVNESVTPDDVDNGGINPFERETPFRQSISEKRRLTHQPNKQAIQWKQRSFHESRTSTERKSYPLSNAASIKILTPVIDLSDDDNDLNEIDNHCQYSVTRQSEQPMRTLPDSSSSKKNNNNNRSSPGLIRSSSFESIHTTTEGHDPSNVILINDEERKRQAKLRSRACNDSFRQAVDKSYCHNHNVNEDEIMNDDKLNKSEKHRFRFSNLFSSKSKRKEHQEETTNKLMGIQHHTLSHDNRPMFYPPPPPPFISRQDSTSSSSSTANKPVKTQNTAVFSYPSTSNEQPQQQQQQQQQGYQPYRFDSNQASLHGQQKIDNLVPTRYESQIIHDYQSKNISGKSSLSINNQKTSYPSIPKQFLQTNINGSQSLKQRQSSSHPSIIPVSSNHSLYPSTFTVQPSHFTSYSHNIDTPINTSHHHQQQQQRRIGYTAAPVYPTSRGYFHVESPANV</sequence>
<dbReference type="GO" id="GO:0005912">
    <property type="term" value="C:adherens junction"/>
    <property type="evidence" value="ECO:0007669"/>
    <property type="project" value="TreeGrafter"/>
</dbReference>
<comment type="caution">
    <text evidence="7">The sequence shown here is derived from an EMBL/GenBank/DDBJ whole genome shotgun (WGS) entry which is preliminary data.</text>
</comment>
<feature type="domain" description="PDZ" evidence="6">
    <location>
        <begin position="713"/>
        <end position="786"/>
    </location>
</feature>
<comment type="similarity">
    <text evidence="1">Belongs to the PAR3 family.</text>
</comment>
<dbReference type="InterPro" id="IPR021922">
    <property type="entry name" value="Par3/HAL_N"/>
</dbReference>
<dbReference type="GO" id="GO:0043296">
    <property type="term" value="C:apical junction complex"/>
    <property type="evidence" value="ECO:0007669"/>
    <property type="project" value="TreeGrafter"/>
</dbReference>
<evidence type="ECO:0000256" key="3">
    <source>
        <dbReference type="ARBA" id="ARBA00022737"/>
    </source>
</evidence>
<feature type="compositionally biased region" description="Basic and acidic residues" evidence="5">
    <location>
        <begin position="677"/>
        <end position="691"/>
    </location>
</feature>
<feature type="region of interest" description="Disordered" evidence="5">
    <location>
        <begin position="1241"/>
        <end position="1277"/>
    </location>
</feature>
<dbReference type="Proteomes" id="UP000663882">
    <property type="component" value="Unassembled WGS sequence"/>
</dbReference>
<gene>
    <name evidence="7" type="ORF">RFH988_LOCUS7092</name>
</gene>
<accession>A0A813X0W5</accession>
<feature type="compositionally biased region" description="Polar residues" evidence="5">
    <location>
        <begin position="1182"/>
        <end position="1193"/>
    </location>
</feature>
<feature type="domain" description="PDZ" evidence="6">
    <location>
        <begin position="206"/>
        <end position="279"/>
    </location>
</feature>
<dbReference type="GO" id="GO:0016324">
    <property type="term" value="C:apical plasma membrane"/>
    <property type="evidence" value="ECO:0007669"/>
    <property type="project" value="TreeGrafter"/>
</dbReference>
<name>A0A813X0W5_9BILA</name>
<dbReference type="GO" id="GO:0051660">
    <property type="term" value="P:establishment of centrosome localization"/>
    <property type="evidence" value="ECO:0007669"/>
    <property type="project" value="TreeGrafter"/>
</dbReference>
<feature type="compositionally biased region" description="Basic and acidic residues" evidence="5">
    <location>
        <begin position="708"/>
        <end position="718"/>
    </location>
</feature>
<feature type="region of interest" description="Disordered" evidence="5">
    <location>
        <begin position="142"/>
        <end position="184"/>
    </location>
</feature>
<evidence type="ECO:0000256" key="5">
    <source>
        <dbReference type="SAM" id="MobiDB-lite"/>
    </source>
</evidence>
<keyword evidence="4" id="KW-0131">Cell cycle</keyword>
<dbReference type="GO" id="GO:0007155">
    <property type="term" value="P:cell adhesion"/>
    <property type="evidence" value="ECO:0007669"/>
    <property type="project" value="TreeGrafter"/>
</dbReference>
<feature type="compositionally biased region" description="Polar residues" evidence="5">
    <location>
        <begin position="628"/>
        <end position="664"/>
    </location>
</feature>
<keyword evidence="3" id="KW-0677">Repeat</keyword>
<dbReference type="GO" id="GO:0008104">
    <property type="term" value="P:intracellular protein localization"/>
    <property type="evidence" value="ECO:0007669"/>
    <property type="project" value="TreeGrafter"/>
</dbReference>
<dbReference type="GO" id="GO:0030010">
    <property type="term" value="P:establishment of cell polarity"/>
    <property type="evidence" value="ECO:0007669"/>
    <property type="project" value="TreeGrafter"/>
</dbReference>
<protein>
    <recommendedName>
        <fullName evidence="6">PDZ domain-containing protein</fullName>
    </recommendedName>
</protein>
<dbReference type="InterPro" id="IPR036034">
    <property type="entry name" value="PDZ_sf"/>
</dbReference>
<evidence type="ECO:0000313" key="7">
    <source>
        <dbReference type="EMBL" id="CAF0863515.1"/>
    </source>
</evidence>
<feature type="compositionally biased region" description="Low complexity" evidence="5">
    <location>
        <begin position="1257"/>
        <end position="1270"/>
    </location>
</feature>
<dbReference type="GO" id="GO:0035091">
    <property type="term" value="F:phosphatidylinositol binding"/>
    <property type="evidence" value="ECO:0007669"/>
    <property type="project" value="TreeGrafter"/>
</dbReference>
<evidence type="ECO:0000256" key="4">
    <source>
        <dbReference type="ARBA" id="ARBA00023306"/>
    </source>
</evidence>
<feature type="domain" description="PDZ" evidence="6">
    <location>
        <begin position="463"/>
        <end position="540"/>
    </location>
</feature>
<feature type="region of interest" description="Disordered" evidence="5">
    <location>
        <begin position="1382"/>
        <end position="1445"/>
    </location>
</feature>
<feature type="compositionally biased region" description="Low complexity" evidence="5">
    <location>
        <begin position="1073"/>
        <end position="1085"/>
    </location>
</feature>
<organism evidence="7 8">
    <name type="scientific">Rotaria sordida</name>
    <dbReference type="NCBI Taxonomy" id="392033"/>
    <lineage>
        <taxon>Eukaryota</taxon>
        <taxon>Metazoa</taxon>
        <taxon>Spiralia</taxon>
        <taxon>Gnathifera</taxon>
        <taxon>Rotifera</taxon>
        <taxon>Eurotatoria</taxon>
        <taxon>Bdelloidea</taxon>
        <taxon>Philodinida</taxon>
        <taxon>Philodinidae</taxon>
        <taxon>Rotaria</taxon>
    </lineage>
</organism>
<dbReference type="SMART" id="SM00228">
    <property type="entry name" value="PDZ"/>
    <property type="match status" value="5"/>
</dbReference>
<dbReference type="InterPro" id="IPR052213">
    <property type="entry name" value="PAR3"/>
</dbReference>
<feature type="region of interest" description="Disordered" evidence="5">
    <location>
        <begin position="597"/>
        <end position="718"/>
    </location>
</feature>
<dbReference type="Gene3D" id="3.10.20.90">
    <property type="entry name" value="Phosphatidylinositol 3-kinase Catalytic Subunit, Chain A, domain 1"/>
    <property type="match status" value="1"/>
</dbReference>
<feature type="compositionally biased region" description="Basic and acidic residues" evidence="5">
    <location>
        <begin position="1056"/>
        <end position="1065"/>
    </location>
</feature>
<dbReference type="CDD" id="cd23058">
    <property type="entry name" value="PDZ2_Par3-like"/>
    <property type="match status" value="1"/>
</dbReference>
<dbReference type="PANTHER" id="PTHR16484">
    <property type="entry name" value="PARTITIONING DEFECTIVE 3 RELATED"/>
    <property type="match status" value="1"/>
</dbReference>
<dbReference type="GO" id="GO:0000226">
    <property type="term" value="P:microtubule cytoskeleton organization"/>
    <property type="evidence" value="ECO:0007669"/>
    <property type="project" value="TreeGrafter"/>
</dbReference>
<dbReference type="EMBL" id="CAJNOO010000221">
    <property type="protein sequence ID" value="CAF0863515.1"/>
    <property type="molecule type" value="Genomic_DNA"/>
</dbReference>
<dbReference type="Gene3D" id="2.30.42.10">
    <property type="match status" value="5"/>
</dbReference>
<feature type="region of interest" description="Disordered" evidence="5">
    <location>
        <begin position="1056"/>
        <end position="1085"/>
    </location>
</feature>
<feature type="compositionally biased region" description="Basic and acidic residues" evidence="5">
    <location>
        <begin position="1195"/>
        <end position="1207"/>
    </location>
</feature>
<feature type="compositionally biased region" description="Low complexity" evidence="5">
    <location>
        <begin position="1432"/>
        <end position="1445"/>
    </location>
</feature>
<feature type="compositionally biased region" description="Polar residues" evidence="5">
    <location>
        <begin position="1241"/>
        <end position="1250"/>
    </location>
</feature>
<evidence type="ECO:0000256" key="2">
    <source>
        <dbReference type="ARBA" id="ARBA00022618"/>
    </source>
</evidence>
<dbReference type="Pfam" id="PF12053">
    <property type="entry name" value="Par3_HAL_N_term"/>
    <property type="match status" value="1"/>
</dbReference>
<dbReference type="GO" id="GO:0005938">
    <property type="term" value="C:cell cortex"/>
    <property type="evidence" value="ECO:0007669"/>
    <property type="project" value="TreeGrafter"/>
</dbReference>
<feature type="region of interest" description="Disordered" evidence="5">
    <location>
        <begin position="1176"/>
        <end position="1208"/>
    </location>
</feature>
<feature type="compositionally biased region" description="Polar residues" evidence="5">
    <location>
        <begin position="1411"/>
        <end position="1431"/>
    </location>
</feature>
<proteinExistence type="inferred from homology"/>
<evidence type="ECO:0000259" key="6">
    <source>
        <dbReference type="PROSITE" id="PS50106"/>
    </source>
</evidence>
<dbReference type="SUPFAM" id="SSF50156">
    <property type="entry name" value="PDZ domain-like"/>
    <property type="match status" value="5"/>
</dbReference>
<dbReference type="GO" id="GO:0045197">
    <property type="term" value="P:establishment or maintenance of epithelial cell apical/basal polarity"/>
    <property type="evidence" value="ECO:0007669"/>
    <property type="project" value="TreeGrafter"/>
</dbReference>
<evidence type="ECO:0000256" key="1">
    <source>
        <dbReference type="ARBA" id="ARBA00005358"/>
    </source>
</evidence>
<dbReference type="InterPro" id="IPR001478">
    <property type="entry name" value="PDZ"/>
</dbReference>
<dbReference type="OrthoDB" id="6264899at2759"/>